<comment type="caution">
    <text evidence="3">The sequence shown here is derived from an EMBL/GenBank/DDBJ whole genome shotgun (WGS) entry which is preliminary data.</text>
</comment>
<dbReference type="EMBL" id="JAUIQD010000005">
    <property type="protein sequence ID" value="KAK3349719.1"/>
    <property type="molecule type" value="Genomic_DNA"/>
</dbReference>
<feature type="chain" id="PRO_5042593131" evidence="2">
    <location>
        <begin position="25"/>
        <end position="145"/>
    </location>
</feature>
<evidence type="ECO:0000313" key="3">
    <source>
        <dbReference type="EMBL" id="KAK3349719.1"/>
    </source>
</evidence>
<feature type="region of interest" description="Disordered" evidence="1">
    <location>
        <begin position="29"/>
        <end position="55"/>
    </location>
</feature>
<evidence type="ECO:0000256" key="2">
    <source>
        <dbReference type="SAM" id="SignalP"/>
    </source>
</evidence>
<dbReference type="AlphaFoldDB" id="A0AAJ0MCK7"/>
<feature type="compositionally biased region" description="Low complexity" evidence="1">
    <location>
        <begin position="31"/>
        <end position="47"/>
    </location>
</feature>
<protein>
    <submittedName>
        <fullName evidence="3">Uncharacterized protein</fullName>
    </submittedName>
</protein>
<keyword evidence="2" id="KW-0732">Signal</keyword>
<name>A0AAJ0MCK7_9PEZI</name>
<evidence type="ECO:0000313" key="4">
    <source>
        <dbReference type="Proteomes" id="UP001275084"/>
    </source>
</evidence>
<feature type="signal peptide" evidence="2">
    <location>
        <begin position="1"/>
        <end position="24"/>
    </location>
</feature>
<reference evidence="3" key="2">
    <citation type="submission" date="2023-06" db="EMBL/GenBank/DDBJ databases">
        <authorList>
            <consortium name="Lawrence Berkeley National Laboratory"/>
            <person name="Haridas S."/>
            <person name="Hensen N."/>
            <person name="Bonometti L."/>
            <person name="Westerberg I."/>
            <person name="Brannstrom I.O."/>
            <person name="Guillou S."/>
            <person name="Cros-Aarteil S."/>
            <person name="Calhoun S."/>
            <person name="Kuo A."/>
            <person name="Mondo S."/>
            <person name="Pangilinan J."/>
            <person name="Riley R."/>
            <person name="Labutti K."/>
            <person name="Andreopoulos B."/>
            <person name="Lipzen A."/>
            <person name="Chen C."/>
            <person name="Yanf M."/>
            <person name="Daum C."/>
            <person name="Ng V."/>
            <person name="Clum A."/>
            <person name="Steindorff A."/>
            <person name="Ohm R."/>
            <person name="Martin F."/>
            <person name="Silar P."/>
            <person name="Natvig D."/>
            <person name="Lalanne C."/>
            <person name="Gautier V."/>
            <person name="Ament-Velasquez S.L."/>
            <person name="Kruys A."/>
            <person name="Hutchinson M.I."/>
            <person name="Powell A.J."/>
            <person name="Barry K."/>
            <person name="Miller A.N."/>
            <person name="Grigoriev I.V."/>
            <person name="Debuchy R."/>
            <person name="Gladieux P."/>
            <person name="Thoren M.H."/>
            <person name="Johannesson H."/>
        </authorList>
    </citation>
    <scope>NUCLEOTIDE SEQUENCE</scope>
    <source>
        <strain evidence="3">CBS 955.72</strain>
    </source>
</reference>
<evidence type="ECO:0000256" key="1">
    <source>
        <dbReference type="SAM" id="MobiDB-lite"/>
    </source>
</evidence>
<organism evidence="3 4">
    <name type="scientific">Lasiosphaeria hispida</name>
    <dbReference type="NCBI Taxonomy" id="260671"/>
    <lineage>
        <taxon>Eukaryota</taxon>
        <taxon>Fungi</taxon>
        <taxon>Dikarya</taxon>
        <taxon>Ascomycota</taxon>
        <taxon>Pezizomycotina</taxon>
        <taxon>Sordariomycetes</taxon>
        <taxon>Sordariomycetidae</taxon>
        <taxon>Sordariales</taxon>
        <taxon>Lasiosphaeriaceae</taxon>
        <taxon>Lasiosphaeria</taxon>
    </lineage>
</organism>
<gene>
    <name evidence="3" type="ORF">B0T25DRAFT_610646</name>
</gene>
<proteinExistence type="predicted"/>
<keyword evidence="4" id="KW-1185">Reference proteome</keyword>
<sequence length="145" mass="15653">MVKFTVLSAIFFAGAIGLLPTTFARPQEVDASPTAAPGSASTATPNANTKADNNLPSSITGVEAVVNTYNLADELLDVHLMLPGVCYRLPYSKAKLTYKKGLQMVRAYTGSDSFCNCTGVPSLTIFQMEDRMYGVPDPYWCMNLL</sequence>
<reference evidence="3" key="1">
    <citation type="journal article" date="2023" name="Mol. Phylogenet. Evol.">
        <title>Genome-scale phylogeny and comparative genomics of the fungal order Sordariales.</title>
        <authorList>
            <person name="Hensen N."/>
            <person name="Bonometti L."/>
            <person name="Westerberg I."/>
            <person name="Brannstrom I.O."/>
            <person name="Guillou S."/>
            <person name="Cros-Aarteil S."/>
            <person name="Calhoun S."/>
            <person name="Haridas S."/>
            <person name="Kuo A."/>
            <person name="Mondo S."/>
            <person name="Pangilinan J."/>
            <person name="Riley R."/>
            <person name="LaButti K."/>
            <person name="Andreopoulos B."/>
            <person name="Lipzen A."/>
            <person name="Chen C."/>
            <person name="Yan M."/>
            <person name="Daum C."/>
            <person name="Ng V."/>
            <person name="Clum A."/>
            <person name="Steindorff A."/>
            <person name="Ohm R.A."/>
            <person name="Martin F."/>
            <person name="Silar P."/>
            <person name="Natvig D.O."/>
            <person name="Lalanne C."/>
            <person name="Gautier V."/>
            <person name="Ament-Velasquez S.L."/>
            <person name="Kruys A."/>
            <person name="Hutchinson M.I."/>
            <person name="Powell A.J."/>
            <person name="Barry K."/>
            <person name="Miller A.N."/>
            <person name="Grigoriev I.V."/>
            <person name="Debuchy R."/>
            <person name="Gladieux P."/>
            <person name="Hiltunen Thoren M."/>
            <person name="Johannesson H."/>
        </authorList>
    </citation>
    <scope>NUCLEOTIDE SEQUENCE</scope>
    <source>
        <strain evidence="3">CBS 955.72</strain>
    </source>
</reference>
<dbReference type="Proteomes" id="UP001275084">
    <property type="component" value="Unassembled WGS sequence"/>
</dbReference>
<accession>A0AAJ0MCK7</accession>